<dbReference type="RefSeq" id="WP_059138325.1">
    <property type="nucleotide sequence ID" value="NZ_LMBR01000019.1"/>
</dbReference>
<dbReference type="AlphaFoldDB" id="A0A124GAK8"/>
<dbReference type="Proteomes" id="UP000053937">
    <property type="component" value="Unassembled WGS sequence"/>
</dbReference>
<proteinExistence type="predicted"/>
<dbReference type="Gene3D" id="3.30.950.30">
    <property type="entry name" value="Schlafen, AAA domain"/>
    <property type="match status" value="1"/>
</dbReference>
<comment type="caution">
    <text evidence="2">The sequence shown here is derived from an EMBL/GenBank/DDBJ whole genome shotgun (WGS) entry which is preliminary data.</text>
</comment>
<dbReference type="PANTHER" id="PTHR30595:SF6">
    <property type="entry name" value="SCHLAFEN ALBA-2 DOMAIN-CONTAINING PROTEIN"/>
    <property type="match status" value="1"/>
</dbReference>
<dbReference type="EMBL" id="LMBR01000019">
    <property type="protein sequence ID" value="KUL32561.1"/>
    <property type="molecule type" value="Genomic_DNA"/>
</dbReference>
<evidence type="ECO:0000313" key="2">
    <source>
        <dbReference type="EMBL" id="KUL32561.1"/>
    </source>
</evidence>
<dbReference type="Pfam" id="PF04326">
    <property type="entry name" value="SLFN_AlbA_2"/>
    <property type="match status" value="1"/>
</dbReference>
<dbReference type="InterPro" id="IPR038461">
    <property type="entry name" value="Schlafen_AlbA_2_dom_sf"/>
</dbReference>
<dbReference type="OrthoDB" id="9810282at2"/>
<dbReference type="InterPro" id="IPR007421">
    <property type="entry name" value="Schlafen_AlbA_2_dom"/>
</dbReference>
<sequence length="225" mass="25533">MTLLLSRFERLSLPELVGQGENEQTEFKRLVHSPSKIAKPITAFANSLGGIILIGVDDDKRIVGIHSEKEILEVVVEGVKLHTDPEPKIDIYHEEFKRRLVLFVIVPESPDKPHYHLEKTTDPRTGKSVMEKRVYTREGSRNKALCDDRITLMESNKNPLNVSFGEKEIMLLNFLRKNRKITAYEYGKMTGLPLVKARESLIAMVRSGAVILQTESGKSFYSLPT</sequence>
<accession>A0A124GAK8</accession>
<evidence type="ECO:0000259" key="1">
    <source>
        <dbReference type="Pfam" id="PF04326"/>
    </source>
</evidence>
<organism evidence="2 3">
    <name type="scientific">Chlorobium limicola</name>
    <dbReference type="NCBI Taxonomy" id="1092"/>
    <lineage>
        <taxon>Bacteria</taxon>
        <taxon>Pseudomonadati</taxon>
        <taxon>Chlorobiota</taxon>
        <taxon>Chlorobiia</taxon>
        <taxon>Chlorobiales</taxon>
        <taxon>Chlorobiaceae</taxon>
        <taxon>Chlorobium/Pelodictyon group</taxon>
        <taxon>Chlorobium</taxon>
    </lineage>
</organism>
<feature type="domain" description="Schlafen AlbA-2" evidence="1">
    <location>
        <begin position="21"/>
        <end position="144"/>
    </location>
</feature>
<gene>
    <name evidence="2" type="ORF">ASB62_01570</name>
</gene>
<dbReference type="PANTHER" id="PTHR30595">
    <property type="entry name" value="GLPR-RELATED TRANSCRIPTIONAL REPRESSOR"/>
    <property type="match status" value="1"/>
</dbReference>
<reference evidence="2 3" key="1">
    <citation type="submission" date="2015-10" db="EMBL/GenBank/DDBJ databases">
        <title>Draft Genome Sequence of Chlorobium limicola strain Frasassi Growing under Artificial Lighting in the Frasassi Cave System.</title>
        <authorList>
            <person name="Mansor M."/>
            <person name="Macalady J."/>
        </authorList>
    </citation>
    <scope>NUCLEOTIDE SEQUENCE [LARGE SCALE GENOMIC DNA]</scope>
    <source>
        <strain evidence="2 3">Frasassi</strain>
    </source>
</reference>
<name>A0A124GAK8_CHLLI</name>
<evidence type="ECO:0000313" key="3">
    <source>
        <dbReference type="Proteomes" id="UP000053937"/>
    </source>
</evidence>
<keyword evidence="3" id="KW-1185">Reference proteome</keyword>
<protein>
    <submittedName>
        <fullName evidence="2">Transcriptional regulator</fullName>
    </submittedName>
</protein>